<dbReference type="OrthoDB" id="444325at2759"/>
<sequence>MAEAGVGRKKFPKQEPLSPCWFCLSSPQVEKHLVVSIGTDMYIAYAKGHLVCEHVLILPINHIGSTRHLSEEAKTELKQHQAALKKYYKEVLGMNLVMFERSYASRHMQIQCIPISSSIPTEEVKAAFRSHGNLSGFPFDDVSAPDKDTATTPNPPHSRNKGFFLVEFADGSQMVHTHVPGEERFPLQFGREVIGSEKICNLPDRIDWKACKVSLEEETALVQQMRKAFGPYEVED</sequence>
<dbReference type="InterPro" id="IPR036265">
    <property type="entry name" value="HIT-like_sf"/>
</dbReference>
<keyword evidence="4" id="KW-1185">Reference proteome</keyword>
<evidence type="ECO:0000313" key="3">
    <source>
        <dbReference type="EMBL" id="KNC77722.1"/>
    </source>
</evidence>
<evidence type="ECO:0000259" key="1">
    <source>
        <dbReference type="Pfam" id="PF04676"/>
    </source>
</evidence>
<dbReference type="PANTHER" id="PTHR12072:SF4">
    <property type="entry name" value="CWF19-LIKE PROTEIN 1"/>
    <property type="match status" value="1"/>
</dbReference>
<gene>
    <name evidence="3" type="ORF">SARC_09829</name>
</gene>
<proteinExistence type="predicted"/>
<dbReference type="SUPFAM" id="SSF54197">
    <property type="entry name" value="HIT-like"/>
    <property type="match status" value="1"/>
</dbReference>
<dbReference type="GO" id="GO:0000398">
    <property type="term" value="P:mRNA splicing, via spliceosome"/>
    <property type="evidence" value="ECO:0007669"/>
    <property type="project" value="TreeGrafter"/>
</dbReference>
<dbReference type="Proteomes" id="UP000054560">
    <property type="component" value="Unassembled WGS sequence"/>
</dbReference>
<accession>A0A0L0FLR6</accession>
<dbReference type="Pfam" id="PF04676">
    <property type="entry name" value="CwfJ_C_2"/>
    <property type="match status" value="1"/>
</dbReference>
<dbReference type="EMBL" id="KQ242651">
    <property type="protein sequence ID" value="KNC77722.1"/>
    <property type="molecule type" value="Genomic_DNA"/>
</dbReference>
<dbReference type="eggNOG" id="KOG2476">
    <property type="taxonomic scope" value="Eukaryota"/>
</dbReference>
<dbReference type="InterPro" id="IPR006768">
    <property type="entry name" value="Cwf19-like_C_dom-1"/>
</dbReference>
<dbReference type="Pfam" id="PF04677">
    <property type="entry name" value="CwfJ_C_1"/>
    <property type="match status" value="1"/>
</dbReference>
<dbReference type="InterPro" id="IPR006767">
    <property type="entry name" value="Cwf19-like_C_dom-2"/>
</dbReference>
<dbReference type="GeneID" id="25910333"/>
<dbReference type="RefSeq" id="XP_014151624.1">
    <property type="nucleotide sequence ID" value="XM_014296149.1"/>
</dbReference>
<feature type="domain" description="Cwf19-like C-terminal" evidence="2">
    <location>
        <begin position="14"/>
        <end position="122"/>
    </location>
</feature>
<dbReference type="InterPro" id="IPR040194">
    <property type="entry name" value="Cwf19-like"/>
</dbReference>
<name>A0A0L0FLR6_9EUKA</name>
<protein>
    <recommendedName>
        <fullName evidence="5">Cwf19-like C-terminal domain-containing protein</fullName>
    </recommendedName>
</protein>
<evidence type="ECO:0008006" key="5">
    <source>
        <dbReference type="Google" id="ProtNLM"/>
    </source>
</evidence>
<evidence type="ECO:0000259" key="2">
    <source>
        <dbReference type="Pfam" id="PF04677"/>
    </source>
</evidence>
<reference evidence="3 4" key="1">
    <citation type="submission" date="2011-02" db="EMBL/GenBank/DDBJ databases">
        <title>The Genome Sequence of Sphaeroforma arctica JP610.</title>
        <authorList>
            <consortium name="The Broad Institute Genome Sequencing Platform"/>
            <person name="Russ C."/>
            <person name="Cuomo C."/>
            <person name="Young S.K."/>
            <person name="Zeng Q."/>
            <person name="Gargeya S."/>
            <person name="Alvarado L."/>
            <person name="Berlin A."/>
            <person name="Chapman S.B."/>
            <person name="Chen Z."/>
            <person name="Freedman E."/>
            <person name="Gellesch M."/>
            <person name="Goldberg J."/>
            <person name="Griggs A."/>
            <person name="Gujja S."/>
            <person name="Heilman E."/>
            <person name="Heiman D."/>
            <person name="Howarth C."/>
            <person name="Mehta T."/>
            <person name="Neiman D."/>
            <person name="Pearson M."/>
            <person name="Roberts A."/>
            <person name="Saif S."/>
            <person name="Shea T."/>
            <person name="Shenoy N."/>
            <person name="Sisk P."/>
            <person name="Stolte C."/>
            <person name="Sykes S."/>
            <person name="White J."/>
            <person name="Yandava C."/>
            <person name="Burger G."/>
            <person name="Gray M.W."/>
            <person name="Holland P.W.H."/>
            <person name="King N."/>
            <person name="Lang F.B.F."/>
            <person name="Roger A.J."/>
            <person name="Ruiz-Trillo I."/>
            <person name="Haas B."/>
            <person name="Nusbaum C."/>
            <person name="Birren B."/>
        </authorList>
    </citation>
    <scope>NUCLEOTIDE SEQUENCE [LARGE SCALE GENOMIC DNA]</scope>
    <source>
        <strain evidence="3 4">JP610</strain>
    </source>
</reference>
<dbReference type="GO" id="GO:0061632">
    <property type="term" value="F:RNA lariat debranching enzyme activator activity"/>
    <property type="evidence" value="ECO:0007669"/>
    <property type="project" value="TreeGrafter"/>
</dbReference>
<dbReference type="Gene3D" id="3.30.428.10">
    <property type="entry name" value="HIT-like"/>
    <property type="match status" value="1"/>
</dbReference>
<evidence type="ECO:0000313" key="4">
    <source>
        <dbReference type="Proteomes" id="UP000054560"/>
    </source>
</evidence>
<organism evidence="3 4">
    <name type="scientific">Sphaeroforma arctica JP610</name>
    <dbReference type="NCBI Taxonomy" id="667725"/>
    <lineage>
        <taxon>Eukaryota</taxon>
        <taxon>Ichthyosporea</taxon>
        <taxon>Ichthyophonida</taxon>
        <taxon>Sphaeroforma</taxon>
    </lineage>
</organism>
<feature type="domain" description="Cwf19-like protein C-terminal" evidence="1">
    <location>
        <begin position="161"/>
        <end position="233"/>
    </location>
</feature>
<dbReference type="GO" id="GO:0071014">
    <property type="term" value="C:post-mRNA release spliceosomal complex"/>
    <property type="evidence" value="ECO:0007669"/>
    <property type="project" value="TreeGrafter"/>
</dbReference>
<dbReference type="PANTHER" id="PTHR12072">
    <property type="entry name" value="CWF19, CELL CYCLE CONTROL PROTEIN"/>
    <property type="match status" value="1"/>
</dbReference>
<dbReference type="AlphaFoldDB" id="A0A0L0FLR6"/>
<dbReference type="STRING" id="667725.A0A0L0FLR6"/>